<evidence type="ECO:0000313" key="2">
    <source>
        <dbReference type="EMBL" id="AWL08417.1"/>
    </source>
</evidence>
<dbReference type="InterPro" id="IPR039437">
    <property type="entry name" value="FrzH/put_lumazine-bd"/>
</dbReference>
<dbReference type="Gene3D" id="3.10.450.50">
    <property type="match status" value="1"/>
</dbReference>
<organism evidence="2 3">
    <name type="scientific">Aquirufa nivalisilvae</name>
    <dbReference type="NCBI Taxonomy" id="2516557"/>
    <lineage>
        <taxon>Bacteria</taxon>
        <taxon>Pseudomonadati</taxon>
        <taxon>Bacteroidota</taxon>
        <taxon>Cytophagia</taxon>
        <taxon>Cytophagales</taxon>
        <taxon>Flectobacillaceae</taxon>
        <taxon>Aquirufa</taxon>
    </lineage>
</organism>
<dbReference type="OrthoDB" id="8445243at2"/>
<dbReference type="InterPro" id="IPR032710">
    <property type="entry name" value="NTF2-like_dom_sf"/>
</dbReference>
<evidence type="ECO:0000256" key="1">
    <source>
        <dbReference type="SAM" id="SignalP"/>
    </source>
</evidence>
<dbReference type="KEGG" id="psez:HME7025_00545"/>
<reference evidence="3" key="1">
    <citation type="submission" date="2018-05" db="EMBL/GenBank/DDBJ databases">
        <title>Pseudarcicella sp. HME7025 Genome sequencing and assembly.</title>
        <authorList>
            <person name="Kim H."/>
            <person name="Kang H."/>
            <person name="Joh K."/>
        </authorList>
    </citation>
    <scope>NUCLEOTIDE SEQUENCE [LARGE SCALE GENOMIC DNA]</scope>
    <source>
        <strain evidence="3">HME7025</strain>
    </source>
</reference>
<evidence type="ECO:0008006" key="4">
    <source>
        <dbReference type="Google" id="ProtNLM"/>
    </source>
</evidence>
<feature type="signal peptide" evidence="1">
    <location>
        <begin position="1"/>
        <end position="22"/>
    </location>
</feature>
<dbReference type="Proteomes" id="UP000245468">
    <property type="component" value="Chromosome"/>
</dbReference>
<proteinExistence type="predicted"/>
<dbReference type="RefSeq" id="WP_109322170.1">
    <property type="nucleotide sequence ID" value="NZ_CP029346.1"/>
</dbReference>
<dbReference type="Pfam" id="PF12893">
    <property type="entry name" value="Lumazine_bd_2"/>
    <property type="match status" value="1"/>
</dbReference>
<dbReference type="SUPFAM" id="SSF54427">
    <property type="entry name" value="NTF2-like"/>
    <property type="match status" value="1"/>
</dbReference>
<dbReference type="AlphaFoldDB" id="A0A2S2DUD1"/>
<evidence type="ECO:0000313" key="3">
    <source>
        <dbReference type="Proteomes" id="UP000245468"/>
    </source>
</evidence>
<keyword evidence="1" id="KW-0732">Signal</keyword>
<gene>
    <name evidence="2" type="ORF">HME7025_00545</name>
</gene>
<sequence>MKIKTTLITCLACLCFSTLAWAQDDDAIKSTVNAYLDGITKGDTALLGKAFHPTAILRTFNASTGKIQDFPVRNFIRNTPVGGAKATTKLVGYSYAGVSATATVELEFQDFKYIDLLSLLKVNDEWKIVCRVFSRVDKDVQIKGSAASVAAAKTPAATNKKVVKPKKDDGW</sequence>
<feature type="chain" id="PRO_5015483907" description="Nuclear transport factor 2 family protein" evidence="1">
    <location>
        <begin position="23"/>
        <end position="171"/>
    </location>
</feature>
<protein>
    <recommendedName>
        <fullName evidence="4">Nuclear transport factor 2 family protein</fullName>
    </recommendedName>
</protein>
<keyword evidence="3" id="KW-1185">Reference proteome</keyword>
<dbReference type="EMBL" id="CP029346">
    <property type="protein sequence ID" value="AWL08417.1"/>
    <property type="molecule type" value="Genomic_DNA"/>
</dbReference>
<accession>A0A2S2DUD1</accession>
<name>A0A2S2DUD1_9BACT</name>